<gene>
    <name evidence="8" type="ordered locus">Npun_F3994</name>
</gene>
<evidence type="ECO:0000256" key="5">
    <source>
        <dbReference type="ARBA" id="ARBA00022989"/>
    </source>
</evidence>
<dbReference type="EMBL" id="CP001037">
    <property type="protein sequence ID" value="ACC82374.1"/>
    <property type="molecule type" value="Genomic_DNA"/>
</dbReference>
<dbReference type="STRING" id="63737.Npun_F3994"/>
<protein>
    <submittedName>
        <fullName evidence="8">Permease</fullName>
    </submittedName>
</protein>
<feature type="transmembrane region" description="Helical" evidence="7">
    <location>
        <begin position="257"/>
        <end position="280"/>
    </location>
</feature>
<dbReference type="Pfam" id="PF03773">
    <property type="entry name" value="ArsP_1"/>
    <property type="match status" value="1"/>
</dbReference>
<dbReference type="PANTHER" id="PTHR34184:SF4">
    <property type="entry name" value="UPF0718 PROTEIN YCGR"/>
    <property type="match status" value="1"/>
</dbReference>
<evidence type="ECO:0000313" key="9">
    <source>
        <dbReference type="Proteomes" id="UP000001191"/>
    </source>
</evidence>
<dbReference type="GO" id="GO:0005886">
    <property type="term" value="C:plasma membrane"/>
    <property type="evidence" value="ECO:0007669"/>
    <property type="project" value="UniProtKB-SubCell"/>
</dbReference>
<feature type="transmembrane region" description="Helical" evidence="7">
    <location>
        <begin position="234"/>
        <end position="252"/>
    </location>
</feature>
<feature type="transmembrane region" description="Helical" evidence="7">
    <location>
        <begin position="116"/>
        <end position="136"/>
    </location>
</feature>
<evidence type="ECO:0000256" key="7">
    <source>
        <dbReference type="SAM" id="Phobius"/>
    </source>
</evidence>
<evidence type="ECO:0000256" key="6">
    <source>
        <dbReference type="ARBA" id="ARBA00023136"/>
    </source>
</evidence>
<keyword evidence="9" id="KW-1185">Reference proteome</keyword>
<sequence length="351" mass="38231">MNQLNNGFTIFLSLLVEAMPFLLLGVLFSSLLLFFVDERKLVEKMPKNPLLGALVGSLIGFLFPVCECGNVPVARRFLIQGVPTPVAIGFLLAAPTINPIVIWSTWTAFRDQPEIVVLRVVFSLAIATIIGFVFSFQKDLNPIIQPAIARYMKFNPPAQPETKRRGKRYQVEQQEAIPNILQSGTYILGGKAGVPLRIDANFVQPTAPISNTNKPLADKLRLVVDNSVQEFRELGGVMILGSAIAAAIQVLAPRELILSLGAGPISSIVVMLILAVVVSICSTVDSFFALSFASTFSSGSLLAFLVFGPMIDIKSVGLMLSIFKPKTVFYLFALAAQLTFVLTLFLNLHVF</sequence>
<keyword evidence="6 7" id="KW-0472">Membrane</keyword>
<reference evidence="8 9" key="2">
    <citation type="journal article" date="2013" name="Plant Physiol.">
        <title>A Nostoc punctiforme Sugar Transporter Necessary to Establish a Cyanobacterium-Plant Symbiosis.</title>
        <authorList>
            <person name="Ekman M."/>
            <person name="Picossi S."/>
            <person name="Campbell E.L."/>
            <person name="Meeks J.C."/>
            <person name="Flores E."/>
        </authorList>
    </citation>
    <scope>NUCLEOTIDE SEQUENCE [LARGE SCALE GENOMIC DNA]</scope>
    <source>
        <strain evidence="9">ATCC 29133 / PCC 73102</strain>
    </source>
</reference>
<evidence type="ECO:0000256" key="2">
    <source>
        <dbReference type="ARBA" id="ARBA00006386"/>
    </source>
</evidence>
<dbReference type="RefSeq" id="WP_012410341.1">
    <property type="nucleotide sequence ID" value="NC_010628.1"/>
</dbReference>
<dbReference type="InterPro" id="IPR005524">
    <property type="entry name" value="DUF318"/>
</dbReference>
<dbReference type="EnsemblBacteria" id="ACC82374">
    <property type="protein sequence ID" value="ACC82374"/>
    <property type="gene ID" value="Npun_F3994"/>
</dbReference>
<keyword evidence="4 7" id="KW-0812">Transmembrane</keyword>
<evidence type="ECO:0000256" key="4">
    <source>
        <dbReference type="ARBA" id="ARBA00022692"/>
    </source>
</evidence>
<dbReference type="eggNOG" id="COG0701">
    <property type="taxonomic scope" value="Bacteria"/>
</dbReference>
<dbReference type="InterPro" id="IPR052923">
    <property type="entry name" value="UPF0718"/>
</dbReference>
<evidence type="ECO:0000256" key="1">
    <source>
        <dbReference type="ARBA" id="ARBA00004651"/>
    </source>
</evidence>
<evidence type="ECO:0000256" key="3">
    <source>
        <dbReference type="ARBA" id="ARBA00022475"/>
    </source>
</evidence>
<proteinExistence type="inferred from homology"/>
<accession>B2J6G9</accession>
<feature type="transmembrane region" description="Helical" evidence="7">
    <location>
        <begin position="86"/>
        <end position="109"/>
    </location>
</feature>
<comment type="similarity">
    <text evidence="2">Belongs to the UPF0718 family.</text>
</comment>
<dbReference type="PANTHER" id="PTHR34184">
    <property type="entry name" value="UPF0718 PROTEIN YCGR"/>
    <property type="match status" value="1"/>
</dbReference>
<dbReference type="HOGENOM" id="CLU_039914_2_0_3"/>
<reference evidence="9" key="1">
    <citation type="submission" date="2008-04" db="EMBL/GenBank/DDBJ databases">
        <title>Complete sequence of chromosome of Nostoc punctiforme ATCC 29133.</title>
        <authorList>
            <consortium name="US DOE Joint Genome Institute"/>
            <person name="Copeland A."/>
            <person name="Lucas S."/>
            <person name="Lapidus A."/>
            <person name="Glavina del Rio T."/>
            <person name="Dalin E."/>
            <person name="Tice H."/>
            <person name="Pitluck S."/>
            <person name="Chain P."/>
            <person name="Malfatti S."/>
            <person name="Shin M."/>
            <person name="Vergez L."/>
            <person name="Schmutz J."/>
            <person name="Larimer F."/>
            <person name="Land M."/>
            <person name="Hauser L."/>
            <person name="Kyrpides N."/>
            <person name="Kim E."/>
            <person name="Meeks J.C."/>
            <person name="Elhai J."/>
            <person name="Campbell E.L."/>
            <person name="Thiel T."/>
            <person name="Longmire J."/>
            <person name="Potts M."/>
            <person name="Atlas R."/>
        </authorList>
    </citation>
    <scope>NUCLEOTIDE SEQUENCE [LARGE SCALE GENOMIC DNA]</scope>
    <source>
        <strain evidence="9">ATCC 29133 / PCC 73102</strain>
    </source>
</reference>
<feature type="transmembrane region" description="Helical" evidence="7">
    <location>
        <begin position="48"/>
        <end position="66"/>
    </location>
</feature>
<name>B2J6G9_NOSP7</name>
<evidence type="ECO:0000313" key="8">
    <source>
        <dbReference type="EMBL" id="ACC82374.1"/>
    </source>
</evidence>
<dbReference type="Proteomes" id="UP000001191">
    <property type="component" value="Chromosome"/>
</dbReference>
<dbReference type="PhylomeDB" id="B2J6G9"/>
<organism evidence="8 9">
    <name type="scientific">Nostoc punctiforme (strain ATCC 29133 / PCC 73102)</name>
    <dbReference type="NCBI Taxonomy" id="63737"/>
    <lineage>
        <taxon>Bacteria</taxon>
        <taxon>Bacillati</taxon>
        <taxon>Cyanobacteriota</taxon>
        <taxon>Cyanophyceae</taxon>
        <taxon>Nostocales</taxon>
        <taxon>Nostocaceae</taxon>
        <taxon>Nostoc</taxon>
    </lineage>
</organism>
<feature type="transmembrane region" description="Helical" evidence="7">
    <location>
        <begin position="328"/>
        <end position="348"/>
    </location>
</feature>
<feature type="transmembrane region" description="Helical" evidence="7">
    <location>
        <begin position="12"/>
        <end position="36"/>
    </location>
</feature>
<feature type="transmembrane region" description="Helical" evidence="7">
    <location>
        <begin position="286"/>
        <end position="307"/>
    </location>
</feature>
<keyword evidence="3" id="KW-1003">Cell membrane</keyword>
<dbReference type="AlphaFoldDB" id="B2J6G9"/>
<keyword evidence="5 7" id="KW-1133">Transmembrane helix</keyword>
<dbReference type="KEGG" id="npu:Npun_F3994"/>
<dbReference type="OrthoDB" id="9810876at2"/>
<comment type="subcellular location">
    <subcellularLocation>
        <location evidence="1">Cell membrane</location>
        <topology evidence="1">Multi-pass membrane protein</topology>
    </subcellularLocation>
</comment>